<dbReference type="Pfam" id="PF00567">
    <property type="entry name" value="TUDOR"/>
    <property type="match status" value="1"/>
</dbReference>
<sequence length="580" mass="66900">MQKESVVITHFINPHLFWYHKVDDFRELYDIQQQQQQLIGKSKRGLNYYPQLSEKVAVNFVPWNQIIRAEVLCEAQRQKEFVVWALDYGFPFRTKKEHIYHLPTEMARHIDHIRCGGLANILPAEIEYDIMESDLVMKEKDYWRQNACEILEKFFLDAASITFVEQFESTNNHHWGNLIVVNYKGKVLDVREHLLSAKFALEDAKKFRDINLKLKTISIPQYLSNCGKLTAKTNTIKADTSHQCVVQKSASAIDEFAKRKVEDWHARNKSQNDLIDVASVTESNVSVEMNVDDVTFDDSVPAKNFTLLPNENGELNIAITNYIGKAGTLAKIRVGRDDLKWPGHEHFKVKLEINSEENSSSSVPTQQMRKLRNKYGHAEEDRLMRLMRLRRKYKEIETRMANSYSLQTIVSSSSNIDKKLVAKRHESAFQQELSASAGSLSSLEYQKCERLEHANSSSSHNESELFTVGDIQPSIRNLKNIKDKYSHGTPGCTHSVVTNEGKENVKQNLKEMGDEIISNGSSVNITTNEHEALANSDKLKSRKKRRKKILRRHARRSRRHEIRGYGKGTQNNNEKRRVNN</sequence>
<dbReference type="STRING" id="37001.A0A1A9WB02"/>
<accession>A0A1A9WB02</accession>
<dbReference type="Gene3D" id="2.30.30.140">
    <property type="match status" value="1"/>
</dbReference>
<dbReference type="InterPro" id="IPR035437">
    <property type="entry name" value="SNase_OB-fold_sf"/>
</dbReference>
<dbReference type="InterPro" id="IPR002999">
    <property type="entry name" value="Tudor"/>
</dbReference>
<reference evidence="4" key="1">
    <citation type="submission" date="2014-03" db="EMBL/GenBank/DDBJ databases">
        <authorList>
            <person name="Aksoy S."/>
            <person name="Warren W."/>
            <person name="Wilson R.K."/>
        </authorList>
    </citation>
    <scope>NUCLEOTIDE SEQUENCE [LARGE SCALE GENOMIC DNA]</scope>
    <source>
        <strain evidence="4">IAEA</strain>
    </source>
</reference>
<feature type="region of interest" description="Disordered" evidence="1">
    <location>
        <begin position="535"/>
        <end position="580"/>
    </location>
</feature>
<evidence type="ECO:0000259" key="2">
    <source>
        <dbReference type="Pfam" id="PF00567"/>
    </source>
</evidence>
<name>A0A1A9WB02_9MUSC</name>
<feature type="compositionally biased region" description="Basic residues" evidence="1">
    <location>
        <begin position="540"/>
        <end position="561"/>
    </location>
</feature>
<dbReference type="Proteomes" id="UP000091820">
    <property type="component" value="Unassembled WGS sequence"/>
</dbReference>
<dbReference type="Gene3D" id="2.40.50.90">
    <property type="match status" value="1"/>
</dbReference>
<feature type="domain" description="Tudor" evidence="2">
    <location>
        <begin position="2"/>
        <end position="108"/>
    </location>
</feature>
<dbReference type="GO" id="GO:0005737">
    <property type="term" value="C:cytoplasm"/>
    <property type="evidence" value="ECO:0007669"/>
    <property type="project" value="UniProtKB-ARBA"/>
</dbReference>
<keyword evidence="4" id="KW-1185">Reference proteome</keyword>
<protein>
    <submittedName>
        <fullName evidence="3">Tudor domain-containing protein</fullName>
    </submittedName>
</protein>
<organism evidence="3 4">
    <name type="scientific">Glossina brevipalpis</name>
    <dbReference type="NCBI Taxonomy" id="37001"/>
    <lineage>
        <taxon>Eukaryota</taxon>
        <taxon>Metazoa</taxon>
        <taxon>Ecdysozoa</taxon>
        <taxon>Arthropoda</taxon>
        <taxon>Hexapoda</taxon>
        <taxon>Insecta</taxon>
        <taxon>Pterygota</taxon>
        <taxon>Neoptera</taxon>
        <taxon>Endopterygota</taxon>
        <taxon>Diptera</taxon>
        <taxon>Brachycera</taxon>
        <taxon>Muscomorpha</taxon>
        <taxon>Hippoboscoidea</taxon>
        <taxon>Glossinidae</taxon>
        <taxon>Glossina</taxon>
    </lineage>
</organism>
<dbReference type="EnsemblMetazoa" id="GBRI012760-RA">
    <property type="protein sequence ID" value="GBRI012760-PA"/>
    <property type="gene ID" value="GBRI012760"/>
</dbReference>
<evidence type="ECO:0000256" key="1">
    <source>
        <dbReference type="SAM" id="MobiDB-lite"/>
    </source>
</evidence>
<dbReference type="AlphaFoldDB" id="A0A1A9WB02"/>
<reference evidence="3" key="2">
    <citation type="submission" date="2020-05" db="UniProtKB">
        <authorList>
            <consortium name="EnsemblMetazoa"/>
        </authorList>
    </citation>
    <scope>IDENTIFICATION</scope>
    <source>
        <strain evidence="3">IAEA</strain>
    </source>
</reference>
<evidence type="ECO:0000313" key="4">
    <source>
        <dbReference type="Proteomes" id="UP000091820"/>
    </source>
</evidence>
<dbReference type="VEuPathDB" id="VectorBase:GBRI012760"/>
<proteinExistence type="predicted"/>
<evidence type="ECO:0000313" key="3">
    <source>
        <dbReference type="EnsemblMetazoa" id="GBRI012760-PA"/>
    </source>
</evidence>